<dbReference type="Pfam" id="PF03401">
    <property type="entry name" value="TctC"/>
    <property type="match status" value="1"/>
</dbReference>
<comment type="similarity">
    <text evidence="1">Belongs to the UPF0065 (bug) family.</text>
</comment>
<feature type="signal peptide" evidence="2">
    <location>
        <begin position="1"/>
        <end position="22"/>
    </location>
</feature>
<dbReference type="InterPro" id="IPR005064">
    <property type="entry name" value="BUG"/>
</dbReference>
<accession>A0A2A2EZU6</accession>
<evidence type="ECO:0000256" key="1">
    <source>
        <dbReference type="ARBA" id="ARBA00006987"/>
    </source>
</evidence>
<reference evidence="3 4" key="1">
    <citation type="submission" date="2017-08" db="EMBL/GenBank/DDBJ databases">
        <title>Halomonas alkalisoli sp. nov., isolated from saline alkaline soil.</title>
        <authorList>
            <person name="Wang D."/>
            <person name="Zhang G."/>
        </authorList>
    </citation>
    <scope>NUCLEOTIDE SEQUENCE [LARGE SCALE GENOMIC DNA]</scope>
    <source>
        <strain evidence="3 4">WRN001</strain>
    </source>
</reference>
<proteinExistence type="inferred from homology"/>
<keyword evidence="2" id="KW-0732">Signal</keyword>
<dbReference type="Gene3D" id="3.40.190.150">
    <property type="entry name" value="Bordetella uptake gene, domain 1"/>
    <property type="match status" value="1"/>
</dbReference>
<dbReference type="OrthoDB" id="5171643at2"/>
<keyword evidence="4" id="KW-1185">Reference proteome</keyword>
<dbReference type="PANTHER" id="PTHR42928">
    <property type="entry name" value="TRICARBOXYLATE-BINDING PROTEIN"/>
    <property type="match status" value="1"/>
</dbReference>
<dbReference type="CDD" id="cd07012">
    <property type="entry name" value="PBP2_Bug_TTT"/>
    <property type="match status" value="1"/>
</dbReference>
<feature type="chain" id="PRO_5011974123" description="Tripartite tricarboxylate transporter substrate binding protein" evidence="2">
    <location>
        <begin position="23"/>
        <end position="313"/>
    </location>
</feature>
<dbReference type="Proteomes" id="UP000217771">
    <property type="component" value="Unassembled WGS sequence"/>
</dbReference>
<dbReference type="Gene3D" id="3.40.190.10">
    <property type="entry name" value="Periplasmic binding protein-like II"/>
    <property type="match status" value="1"/>
</dbReference>
<dbReference type="InterPro" id="IPR042100">
    <property type="entry name" value="Bug_dom1"/>
</dbReference>
<sequence length="313" mass="32577">MKKSIVSIATAFTVLAAASAMAEYPEKNIEVIVPFSAGGGNDTFVRALQPLLEEKLDTDIVVRNIAGGGGAVGLTRAVASDPDGYTLAAASNALQTLEAMGNVAFTSEDFDFIAKVLEEPYVVAVSGDSEFDSLEAMVTAAQEGRSVQVGVSGVGSSAHIAAVAFSDAADVEFNIIPYPGGSETISAAMGGHVDGVVLGGAELRSPLQSGRLKALGMSYEERSDSLPDVPTFKEEGYDLSLTVWRGIAGPKGLPDNVKETWVSAIEEIMAEGSFQETADNLGLDIAPLYGDELDEFITTSAQIMREAAGDLAQ</sequence>
<gene>
    <name evidence="3" type="ORF">CK498_04010</name>
</gene>
<dbReference type="SUPFAM" id="SSF53850">
    <property type="entry name" value="Periplasmic binding protein-like II"/>
    <property type="match status" value="1"/>
</dbReference>
<evidence type="ECO:0008006" key="5">
    <source>
        <dbReference type="Google" id="ProtNLM"/>
    </source>
</evidence>
<dbReference type="AlphaFoldDB" id="A0A2A2EZU6"/>
<dbReference type="EMBL" id="NSKB01000002">
    <property type="protein sequence ID" value="PAU77915.1"/>
    <property type="molecule type" value="Genomic_DNA"/>
</dbReference>
<evidence type="ECO:0000313" key="3">
    <source>
        <dbReference type="EMBL" id="PAU77915.1"/>
    </source>
</evidence>
<evidence type="ECO:0000313" key="4">
    <source>
        <dbReference type="Proteomes" id="UP000217771"/>
    </source>
</evidence>
<dbReference type="PANTHER" id="PTHR42928:SF5">
    <property type="entry name" value="BLR1237 PROTEIN"/>
    <property type="match status" value="1"/>
</dbReference>
<evidence type="ECO:0000256" key="2">
    <source>
        <dbReference type="SAM" id="SignalP"/>
    </source>
</evidence>
<dbReference type="RefSeq" id="WP_095619594.1">
    <property type="nucleotide sequence ID" value="NZ_NSKB01000002.1"/>
</dbReference>
<dbReference type="PIRSF" id="PIRSF017082">
    <property type="entry name" value="YflP"/>
    <property type="match status" value="1"/>
</dbReference>
<organism evidence="3 4">
    <name type="scientific">Halomonas salipaludis</name>
    <dbReference type="NCBI Taxonomy" id="2032625"/>
    <lineage>
        <taxon>Bacteria</taxon>
        <taxon>Pseudomonadati</taxon>
        <taxon>Pseudomonadota</taxon>
        <taxon>Gammaproteobacteria</taxon>
        <taxon>Oceanospirillales</taxon>
        <taxon>Halomonadaceae</taxon>
        <taxon>Halomonas</taxon>
    </lineage>
</organism>
<comment type="caution">
    <text evidence="3">The sequence shown here is derived from an EMBL/GenBank/DDBJ whole genome shotgun (WGS) entry which is preliminary data.</text>
</comment>
<protein>
    <recommendedName>
        <fullName evidence="5">Tripartite tricarboxylate transporter substrate binding protein</fullName>
    </recommendedName>
</protein>
<name>A0A2A2EZU6_9GAMM</name>